<dbReference type="Pfam" id="PF01915">
    <property type="entry name" value="Glyco_hydro_3_C"/>
    <property type="match status" value="1"/>
</dbReference>
<proteinExistence type="inferred from homology"/>
<evidence type="ECO:0000313" key="8">
    <source>
        <dbReference type="EMBL" id="PJC93269.1"/>
    </source>
</evidence>
<protein>
    <submittedName>
        <fullName evidence="8">Glycosyl hydrolase</fullName>
    </submittedName>
</protein>
<dbReference type="RefSeq" id="WP_100859815.1">
    <property type="nucleotide sequence ID" value="NZ_PGCP01000014.1"/>
</dbReference>
<evidence type="ECO:0000259" key="7">
    <source>
        <dbReference type="SMART" id="SM01217"/>
    </source>
</evidence>
<dbReference type="EMBL" id="PGCP01000014">
    <property type="protein sequence ID" value="PJC93269.1"/>
    <property type="molecule type" value="Genomic_DNA"/>
</dbReference>
<dbReference type="InterPro" id="IPR017853">
    <property type="entry name" value="GH"/>
</dbReference>
<evidence type="ECO:0000256" key="2">
    <source>
        <dbReference type="ARBA" id="ARBA00022801"/>
    </source>
</evidence>
<dbReference type="Pfam" id="PF00933">
    <property type="entry name" value="Glyco_hydro_3"/>
    <property type="match status" value="1"/>
</dbReference>
<dbReference type="OrthoDB" id="9781691at2"/>
<dbReference type="PRINTS" id="PR00133">
    <property type="entry name" value="GLHYDRLASE3"/>
</dbReference>
<comment type="similarity">
    <text evidence="1 5">Belongs to the glycosyl hydrolase 3 family.</text>
</comment>
<dbReference type="PROSITE" id="PS00775">
    <property type="entry name" value="GLYCOSYL_HYDROL_F3"/>
    <property type="match status" value="1"/>
</dbReference>
<evidence type="ECO:0000256" key="5">
    <source>
        <dbReference type="RuleBase" id="RU361161"/>
    </source>
</evidence>
<keyword evidence="6" id="KW-0732">Signal</keyword>
<evidence type="ECO:0000256" key="4">
    <source>
        <dbReference type="ARBA" id="ARBA00023295"/>
    </source>
</evidence>
<keyword evidence="2 5" id="KW-0378">Hydrolase</keyword>
<evidence type="ECO:0000256" key="3">
    <source>
        <dbReference type="ARBA" id="ARBA00023277"/>
    </source>
</evidence>
<keyword evidence="9" id="KW-1185">Reference proteome</keyword>
<dbReference type="Pfam" id="PF14310">
    <property type="entry name" value="Fn3-like"/>
    <property type="match status" value="1"/>
</dbReference>
<feature type="signal peptide" evidence="6">
    <location>
        <begin position="1"/>
        <end position="25"/>
    </location>
</feature>
<dbReference type="InterPro" id="IPR050288">
    <property type="entry name" value="Cellulose_deg_GH3"/>
</dbReference>
<dbReference type="InterPro" id="IPR013783">
    <property type="entry name" value="Ig-like_fold"/>
</dbReference>
<accession>A0A2M8H9P1</accession>
<dbReference type="Proteomes" id="UP000232060">
    <property type="component" value="Unassembled WGS sequence"/>
</dbReference>
<keyword evidence="4 5" id="KW-0326">Glycosidase</keyword>
<dbReference type="InterPro" id="IPR001764">
    <property type="entry name" value="Glyco_hydro_3_N"/>
</dbReference>
<name>A0A2M8H9P1_9GAMM</name>
<dbReference type="PANTHER" id="PTHR42715:SF10">
    <property type="entry name" value="BETA-GLUCOSIDASE"/>
    <property type="match status" value="1"/>
</dbReference>
<feature type="chain" id="PRO_5014941702" evidence="6">
    <location>
        <begin position="26"/>
        <end position="806"/>
    </location>
</feature>
<evidence type="ECO:0000256" key="6">
    <source>
        <dbReference type="SAM" id="SignalP"/>
    </source>
</evidence>
<dbReference type="GO" id="GO:0005975">
    <property type="term" value="P:carbohydrate metabolic process"/>
    <property type="evidence" value="ECO:0007669"/>
    <property type="project" value="InterPro"/>
</dbReference>
<dbReference type="InterPro" id="IPR002772">
    <property type="entry name" value="Glyco_hydro_3_C"/>
</dbReference>
<dbReference type="InterPro" id="IPR026891">
    <property type="entry name" value="Fn3-like"/>
</dbReference>
<dbReference type="SUPFAM" id="SSF52279">
    <property type="entry name" value="Beta-D-glucan exohydrolase, C-terminal domain"/>
    <property type="match status" value="1"/>
</dbReference>
<evidence type="ECO:0000313" key="9">
    <source>
        <dbReference type="Proteomes" id="UP000232060"/>
    </source>
</evidence>
<dbReference type="SMART" id="SM01217">
    <property type="entry name" value="Fn3_like"/>
    <property type="match status" value="1"/>
</dbReference>
<dbReference type="AlphaFoldDB" id="A0A2M8H9P1"/>
<keyword evidence="3" id="KW-0119">Carbohydrate metabolism</keyword>
<dbReference type="Gene3D" id="2.60.40.10">
    <property type="entry name" value="Immunoglobulins"/>
    <property type="match status" value="1"/>
</dbReference>
<evidence type="ECO:0000256" key="1">
    <source>
        <dbReference type="ARBA" id="ARBA00005336"/>
    </source>
</evidence>
<dbReference type="InterPro" id="IPR019800">
    <property type="entry name" value="Glyco_hydro_3_AS"/>
</dbReference>
<comment type="caution">
    <text evidence="8">The sequence shown here is derived from an EMBL/GenBank/DDBJ whole genome shotgun (WGS) entry which is preliminary data.</text>
</comment>
<dbReference type="SUPFAM" id="SSF51445">
    <property type="entry name" value="(Trans)glycosidases"/>
    <property type="match status" value="1"/>
</dbReference>
<dbReference type="Gene3D" id="3.20.20.300">
    <property type="entry name" value="Glycoside hydrolase, family 3, N-terminal domain"/>
    <property type="match status" value="1"/>
</dbReference>
<dbReference type="GO" id="GO:0004553">
    <property type="term" value="F:hydrolase activity, hydrolyzing O-glycosyl compounds"/>
    <property type="evidence" value="ECO:0007669"/>
    <property type="project" value="InterPro"/>
</dbReference>
<dbReference type="PANTHER" id="PTHR42715">
    <property type="entry name" value="BETA-GLUCOSIDASE"/>
    <property type="match status" value="1"/>
</dbReference>
<gene>
    <name evidence="8" type="ORF">CUC44_09995</name>
</gene>
<sequence length="806" mass="85074">MQHNNKGYQWSALAIAIALALGAQGCNDNSSSAPQEVVKDNAYYRAQAESMVARMTHDEQLGMLVGPGYVFTSRGLEVNKEAINNLKSDVPGSVGYISGVFNAESGLDIAASKLADGAAGVRITPTREGESGTFYGTAFPVGTLLASTWDASLVKQVGAAIGNEVKEYGLDVWLAPGMNIQRDPLNGRSFEYFSEDPLVSGVMGAAEVSGAQEQGVGTTIKHFIANNAETSRSIVDNIISPRAIREIYLRGFQYAEEYANPWAVMTAMNKVNGTYTGQWGDLNTRVLRDEWGFEGFVVSDWWSGDGHYADMIKSGNDLIEPGGPALPYGYGDALTGLQEAYAAGELSADDIRQGAVRILTQVLKMPSNQGVIASNAPDLASHARLSRQAASDGMVLLKNHQASLPLAGGSKVASFGITQINTLKGGAGSGDVNAAYTVNVADGLARQFSVDSGLADFYRTFFEQNKSTSDFGGISTIVSCPEPSLSQAEIAAYAASNDVAVITLGRNSAQGEDRLSGKGDYLLSDVEQALIDDVSSAFHSLGKKVVVVLNIGGVMDTSAWQDKVDAILLAYMPGQEAGNAIADLLSGAVNPSGKLTQTFPMRYQDVPSSAGFPGTDTDGDGKVDTHYYNEGIYVGYRYYATFGKGVNYPFGHGLSYTQFDYKNTSIQSNSLSGAGGKVTLTTTVYNSGSVSGREVAQVYVAAPAGTLSKPAIELKAFAKTQLLAAGASETLNFEIPASWLASFDNANSEWIIEPGVYKVYVAPSSDVGSVAPQTFTVSSKLVVSKTTPGALALPAGVTEASFETQY</sequence>
<dbReference type="PROSITE" id="PS51257">
    <property type="entry name" value="PROKAR_LIPOPROTEIN"/>
    <property type="match status" value="1"/>
</dbReference>
<organism evidence="8 9">
    <name type="scientific">Aeromonas lusitana</name>
    <dbReference type="NCBI Taxonomy" id="931529"/>
    <lineage>
        <taxon>Bacteria</taxon>
        <taxon>Pseudomonadati</taxon>
        <taxon>Pseudomonadota</taxon>
        <taxon>Gammaproteobacteria</taxon>
        <taxon>Aeromonadales</taxon>
        <taxon>Aeromonadaceae</taxon>
        <taxon>Aeromonas</taxon>
    </lineage>
</organism>
<dbReference type="InterPro" id="IPR036962">
    <property type="entry name" value="Glyco_hydro_3_N_sf"/>
</dbReference>
<dbReference type="InterPro" id="IPR036881">
    <property type="entry name" value="Glyco_hydro_3_C_sf"/>
</dbReference>
<feature type="domain" description="Fibronectin type III-like" evidence="7">
    <location>
        <begin position="694"/>
        <end position="765"/>
    </location>
</feature>
<dbReference type="Gene3D" id="3.40.50.1700">
    <property type="entry name" value="Glycoside hydrolase family 3 C-terminal domain"/>
    <property type="match status" value="1"/>
</dbReference>
<reference evidence="8 9" key="1">
    <citation type="submission" date="2017-11" db="EMBL/GenBank/DDBJ databases">
        <title>Draft genome sequence of environmental isolate Aeromonas lusitania sp. nov. MDC 2473.</title>
        <authorList>
            <person name="Colston S.M."/>
            <person name="Navarro A."/>
            <person name="Martinez-Murcia A.J."/>
            <person name="Graf J."/>
        </authorList>
    </citation>
    <scope>NUCLEOTIDE SEQUENCE [LARGE SCALE GENOMIC DNA]</scope>
    <source>
        <strain evidence="8 9">MDC 2473</strain>
    </source>
</reference>